<keyword evidence="2" id="KW-0456">Lyase</keyword>
<dbReference type="AlphaFoldDB" id="A0A8H4VUN0"/>
<dbReference type="InterPro" id="IPR006840">
    <property type="entry name" value="ChaC"/>
</dbReference>
<gene>
    <name evidence="3" type="ORF">D9613_001362</name>
</gene>
<name>A0A8H4VUN0_9AGAR</name>
<dbReference type="GO" id="GO:0061928">
    <property type="term" value="F:glutathione specific gamma-glutamylcyclotransferase activity"/>
    <property type="evidence" value="ECO:0007669"/>
    <property type="project" value="UniProtKB-EC"/>
</dbReference>
<reference evidence="3 4" key="1">
    <citation type="submission" date="2019-12" db="EMBL/GenBank/DDBJ databases">
        <authorList>
            <person name="Floudas D."/>
            <person name="Bentzer J."/>
            <person name="Ahren D."/>
            <person name="Johansson T."/>
            <person name="Persson P."/>
            <person name="Tunlid A."/>
        </authorList>
    </citation>
    <scope>NUCLEOTIDE SEQUENCE [LARGE SCALE GENOMIC DNA]</scope>
    <source>
        <strain evidence="3 4">CBS 102.39</strain>
    </source>
</reference>
<dbReference type="Pfam" id="PF04752">
    <property type="entry name" value="ChaC"/>
    <property type="match status" value="1"/>
</dbReference>
<organism evidence="3 4">
    <name type="scientific">Agrocybe pediades</name>
    <dbReference type="NCBI Taxonomy" id="84607"/>
    <lineage>
        <taxon>Eukaryota</taxon>
        <taxon>Fungi</taxon>
        <taxon>Dikarya</taxon>
        <taxon>Basidiomycota</taxon>
        <taxon>Agaricomycotina</taxon>
        <taxon>Agaricomycetes</taxon>
        <taxon>Agaricomycetidae</taxon>
        <taxon>Agaricales</taxon>
        <taxon>Agaricineae</taxon>
        <taxon>Strophariaceae</taxon>
        <taxon>Agrocybe</taxon>
    </lineage>
</organism>
<dbReference type="GO" id="GO:0005737">
    <property type="term" value="C:cytoplasm"/>
    <property type="evidence" value="ECO:0007669"/>
    <property type="project" value="TreeGrafter"/>
</dbReference>
<protein>
    <recommendedName>
        <fullName evidence="1">glutathione-specific gamma-glutamylcyclotransferase</fullName>
        <ecNumber evidence="1">4.3.2.7</ecNumber>
    </recommendedName>
</protein>
<dbReference type="EC" id="4.3.2.7" evidence="1"/>
<dbReference type="EMBL" id="JAACJL010000001">
    <property type="protein sequence ID" value="KAF4623203.1"/>
    <property type="molecule type" value="Genomic_DNA"/>
</dbReference>
<dbReference type="PANTHER" id="PTHR12192:SF2">
    <property type="entry name" value="GLUTATHIONE-SPECIFIC GAMMA-GLUTAMYLCYCLOTRANSFERASE 2"/>
    <property type="match status" value="1"/>
</dbReference>
<dbReference type="GO" id="GO:0006751">
    <property type="term" value="P:glutathione catabolic process"/>
    <property type="evidence" value="ECO:0007669"/>
    <property type="project" value="InterPro"/>
</dbReference>
<evidence type="ECO:0000313" key="3">
    <source>
        <dbReference type="EMBL" id="KAF4623203.1"/>
    </source>
</evidence>
<keyword evidence="4" id="KW-1185">Reference proteome</keyword>
<dbReference type="Proteomes" id="UP000521872">
    <property type="component" value="Unassembled WGS sequence"/>
</dbReference>
<evidence type="ECO:0000313" key="4">
    <source>
        <dbReference type="Proteomes" id="UP000521872"/>
    </source>
</evidence>
<dbReference type="PANTHER" id="PTHR12192">
    <property type="entry name" value="CATION TRANSPORT PROTEIN CHAC-RELATED"/>
    <property type="match status" value="1"/>
</dbReference>
<evidence type="ECO:0000256" key="1">
    <source>
        <dbReference type="ARBA" id="ARBA00012344"/>
    </source>
</evidence>
<sequence length="118" mass="12904">MAKNRSSSIMSARPPSRLVITLSSSTNPLIEALLGLLSHRNAESLPATEAAPPNQVGSEPLDHLGYTIWKSVGPSGPNKEYLYKLVESVRELSPDSYDSHLYALESIVRELDKSQAQQ</sequence>
<proteinExistence type="predicted"/>
<evidence type="ECO:0000256" key="2">
    <source>
        <dbReference type="ARBA" id="ARBA00023239"/>
    </source>
</evidence>
<comment type="caution">
    <text evidence="3">The sequence shown here is derived from an EMBL/GenBank/DDBJ whole genome shotgun (WGS) entry which is preliminary data.</text>
</comment>
<accession>A0A8H4VUN0</accession>